<protein>
    <submittedName>
        <fullName evidence="2">Uncharacterized protein</fullName>
    </submittedName>
</protein>
<organism evidence="2">
    <name type="scientific">Trypanosoma vivax (strain Y486)</name>
    <dbReference type="NCBI Taxonomy" id="1055687"/>
    <lineage>
        <taxon>Eukaryota</taxon>
        <taxon>Discoba</taxon>
        <taxon>Euglenozoa</taxon>
        <taxon>Kinetoplastea</taxon>
        <taxon>Metakinetoplastina</taxon>
        <taxon>Trypanosomatida</taxon>
        <taxon>Trypanosomatidae</taxon>
        <taxon>Trypanosoma</taxon>
        <taxon>Duttonella</taxon>
    </lineage>
</organism>
<gene>
    <name evidence="2" type="ORF">TVY486_0600870</name>
</gene>
<keyword evidence="1" id="KW-0812">Transmembrane</keyword>
<dbReference type="VEuPathDB" id="TriTrypDB:TvY486_0600870"/>
<reference evidence="2" key="1">
    <citation type="journal article" date="2012" name="Proc. Natl. Acad. Sci. U.S.A.">
        <title>Antigenic diversity is generated by distinct evolutionary mechanisms in African trypanosome species.</title>
        <authorList>
            <person name="Jackson A.P."/>
            <person name="Berry A."/>
            <person name="Aslett M."/>
            <person name="Allison H.C."/>
            <person name="Burton P."/>
            <person name="Vavrova-Anderson J."/>
            <person name="Brown R."/>
            <person name="Browne H."/>
            <person name="Corton N."/>
            <person name="Hauser H."/>
            <person name="Gamble J."/>
            <person name="Gilderthorp R."/>
            <person name="Marcello L."/>
            <person name="McQuillan J."/>
            <person name="Otto T.D."/>
            <person name="Quail M.A."/>
            <person name="Sanders M.J."/>
            <person name="van Tonder A."/>
            <person name="Ginger M.L."/>
            <person name="Field M.C."/>
            <person name="Barry J.D."/>
            <person name="Hertz-Fowler C."/>
            <person name="Berriman M."/>
        </authorList>
    </citation>
    <scope>NUCLEOTIDE SEQUENCE</scope>
    <source>
        <strain evidence="2">Y486</strain>
    </source>
</reference>
<evidence type="ECO:0000256" key="1">
    <source>
        <dbReference type="SAM" id="Phobius"/>
    </source>
</evidence>
<keyword evidence="1" id="KW-1133">Transmembrane helix</keyword>
<dbReference type="AlphaFoldDB" id="G0TWF8"/>
<evidence type="ECO:0000313" key="2">
    <source>
        <dbReference type="EMBL" id="CCC48296.1"/>
    </source>
</evidence>
<sequence length="119" mass="13811">MPQRVVSGRAWWAVVDIHVHAKVCMYVCALARWSRDPCKRPQFTVSLPLHHRICLLYVCFGCYMFGYINFSIIHEIFHLCFFPLSFVTRGGEREWNIQDGQDVGSTCMARHTNCIVMAI</sequence>
<accession>G0TWF8</accession>
<feature type="transmembrane region" description="Helical" evidence="1">
    <location>
        <begin position="54"/>
        <end position="73"/>
    </location>
</feature>
<keyword evidence="1" id="KW-0472">Membrane</keyword>
<name>G0TWF8_TRYVY</name>
<dbReference type="EMBL" id="HE573022">
    <property type="protein sequence ID" value="CCC48296.1"/>
    <property type="molecule type" value="Genomic_DNA"/>
</dbReference>
<proteinExistence type="predicted"/>